<dbReference type="EMBL" id="WSZM01000075">
    <property type="protein sequence ID" value="KAF4044182.1"/>
    <property type="molecule type" value="Genomic_DNA"/>
</dbReference>
<accession>A0A833WKU7</accession>
<comment type="caution">
    <text evidence="1">The sequence shown here is derived from an EMBL/GenBank/DDBJ whole genome shotgun (WGS) entry which is preliminary data.</text>
</comment>
<proteinExistence type="predicted"/>
<evidence type="ECO:0000313" key="2">
    <source>
        <dbReference type="Proteomes" id="UP000602510"/>
    </source>
</evidence>
<dbReference type="AlphaFoldDB" id="A0A833WKU7"/>
<dbReference type="Proteomes" id="UP000602510">
    <property type="component" value="Unassembled WGS sequence"/>
</dbReference>
<sequence>MEVDGNRRLKAVTAFNQLKTQLEAARMTLHKTLRTHYRMRHTKARDTEFAGPDMAKKKAEDEARFIHLQERPQTYRKRVEKHLASVSLHAANFKKVKQKKALKERDEKLARLKKVIENFESQGPCAMYEELKESMKQRRSDVQPA</sequence>
<evidence type="ECO:0000313" key="1">
    <source>
        <dbReference type="EMBL" id="KAF4044182.1"/>
    </source>
</evidence>
<keyword evidence="2" id="KW-1185">Reference proteome</keyword>
<organism evidence="1 2">
    <name type="scientific">Phytophthora infestans</name>
    <name type="common">Potato late blight agent</name>
    <name type="synonym">Botrytis infestans</name>
    <dbReference type="NCBI Taxonomy" id="4787"/>
    <lineage>
        <taxon>Eukaryota</taxon>
        <taxon>Sar</taxon>
        <taxon>Stramenopiles</taxon>
        <taxon>Oomycota</taxon>
        <taxon>Peronosporomycetes</taxon>
        <taxon>Peronosporales</taxon>
        <taxon>Peronosporaceae</taxon>
        <taxon>Phytophthora</taxon>
    </lineage>
</organism>
<protein>
    <submittedName>
        <fullName evidence="1">Uncharacterized protein</fullName>
    </submittedName>
</protein>
<gene>
    <name evidence="1" type="ORF">GN244_ATG03461</name>
</gene>
<name>A0A833WKU7_PHYIN</name>
<reference evidence="1" key="1">
    <citation type="submission" date="2020-04" db="EMBL/GenBank/DDBJ databases">
        <title>Hybrid Assembly of Korean Phytophthora infestans isolates.</title>
        <authorList>
            <person name="Prokchorchik M."/>
            <person name="Lee Y."/>
            <person name="Seo J."/>
            <person name="Cho J.-H."/>
            <person name="Park Y.-E."/>
            <person name="Jang D.-C."/>
            <person name="Im J.-S."/>
            <person name="Choi J.-G."/>
            <person name="Park H.-J."/>
            <person name="Lee G.-B."/>
            <person name="Lee Y.-G."/>
            <person name="Hong S.-Y."/>
            <person name="Cho K."/>
            <person name="Sohn K.H."/>
        </authorList>
    </citation>
    <scope>NUCLEOTIDE SEQUENCE</scope>
    <source>
        <strain evidence="1">KR_1_A1</strain>
    </source>
</reference>